<feature type="non-terminal residue" evidence="2">
    <location>
        <position position="1"/>
    </location>
</feature>
<dbReference type="EMBL" id="UINC01092449">
    <property type="protein sequence ID" value="SVC46039.1"/>
    <property type="molecule type" value="Genomic_DNA"/>
</dbReference>
<feature type="non-terminal residue" evidence="2">
    <location>
        <position position="386"/>
    </location>
</feature>
<gene>
    <name evidence="2" type="ORF">METZ01_LOCUS298893</name>
</gene>
<name>A0A382MAX4_9ZZZZ</name>
<evidence type="ECO:0000256" key="1">
    <source>
        <dbReference type="SAM" id="MobiDB-lite"/>
    </source>
</evidence>
<evidence type="ECO:0000313" key="2">
    <source>
        <dbReference type="EMBL" id="SVC46039.1"/>
    </source>
</evidence>
<reference evidence="2" key="1">
    <citation type="submission" date="2018-05" db="EMBL/GenBank/DDBJ databases">
        <authorList>
            <person name="Lanie J.A."/>
            <person name="Ng W.-L."/>
            <person name="Kazmierczak K.M."/>
            <person name="Andrzejewski T.M."/>
            <person name="Davidsen T.M."/>
            <person name="Wayne K.J."/>
            <person name="Tettelin H."/>
            <person name="Glass J.I."/>
            <person name="Rusch D."/>
            <person name="Podicherti R."/>
            <person name="Tsui H.-C.T."/>
            <person name="Winkler M.E."/>
        </authorList>
    </citation>
    <scope>NUCLEOTIDE SEQUENCE</scope>
</reference>
<organism evidence="2">
    <name type="scientific">marine metagenome</name>
    <dbReference type="NCBI Taxonomy" id="408172"/>
    <lineage>
        <taxon>unclassified sequences</taxon>
        <taxon>metagenomes</taxon>
        <taxon>ecological metagenomes</taxon>
    </lineage>
</organism>
<feature type="region of interest" description="Disordered" evidence="1">
    <location>
        <begin position="345"/>
        <end position="386"/>
    </location>
</feature>
<proteinExistence type="predicted"/>
<sequence>SHGIFFIGPSEDGGVYIAATSPNEITVDGSAEGCSSTARSCVITIKLNGDGTVAWSASIKGPHPQNAGNIPQLSMISASSDTESGFSLLFSRAAYNADSGSDVNIIIQTSTGNGGGFVTGSNNYEGTSYYVVSISSAGTYQGYADQGCNSCEIVRLGDFSYVLYDTVTSNTQGQPLQNDTMVKVSQPNTAGGTVTNITQLSTYLEIDLGLVRFDGGVYVWYELTDTSSDVQVGSTTTTHLTLSQDHYLLNVTADGGYADGRDTLGYEILHYYQEDLLFIENSSRIHTLSDIGGFFTYRGSLDYATYPEFDRISTSRYLYNVGYDNGNWTTKTFLLEEDFDDDDDGLGDSIDDCPAGDLGWTPDSATDWDSDGCQDSGEDTDDDNDG</sequence>
<accession>A0A382MAX4</accession>
<protein>
    <submittedName>
        <fullName evidence="2">Uncharacterized protein</fullName>
    </submittedName>
</protein>
<feature type="compositionally biased region" description="Acidic residues" evidence="1">
    <location>
        <begin position="366"/>
        <end position="386"/>
    </location>
</feature>
<dbReference type="AlphaFoldDB" id="A0A382MAX4"/>